<feature type="domain" description="Protein kinase" evidence="7">
    <location>
        <begin position="76"/>
        <end position="489"/>
    </location>
</feature>
<feature type="compositionally biased region" description="Low complexity" evidence="6">
    <location>
        <begin position="27"/>
        <end position="40"/>
    </location>
</feature>
<evidence type="ECO:0000259" key="7">
    <source>
        <dbReference type="PROSITE" id="PS50011"/>
    </source>
</evidence>
<dbReference type="GO" id="GO:0004672">
    <property type="term" value="F:protein kinase activity"/>
    <property type="evidence" value="ECO:0007669"/>
    <property type="project" value="InterPro"/>
</dbReference>
<feature type="compositionally biased region" description="Pro residues" evidence="6">
    <location>
        <begin position="299"/>
        <end position="309"/>
    </location>
</feature>
<organism evidence="8 9">
    <name type="scientific">Pycnococcus provasolii</name>
    <dbReference type="NCBI Taxonomy" id="41880"/>
    <lineage>
        <taxon>Eukaryota</taxon>
        <taxon>Viridiplantae</taxon>
        <taxon>Chlorophyta</taxon>
        <taxon>Pseudoscourfieldiophyceae</taxon>
        <taxon>Pseudoscourfieldiales</taxon>
        <taxon>Pycnococcaceae</taxon>
        <taxon>Pycnococcus</taxon>
    </lineage>
</organism>
<gene>
    <name evidence="8" type="ORF">PPROV_001072200</name>
</gene>
<dbReference type="InterPro" id="IPR017441">
    <property type="entry name" value="Protein_kinase_ATP_BS"/>
</dbReference>
<dbReference type="PROSITE" id="PS00107">
    <property type="entry name" value="PROTEIN_KINASE_ATP"/>
    <property type="match status" value="1"/>
</dbReference>
<dbReference type="GO" id="GO:0005524">
    <property type="term" value="F:ATP binding"/>
    <property type="evidence" value="ECO:0007669"/>
    <property type="project" value="UniProtKB-UniRule"/>
</dbReference>
<feature type="compositionally biased region" description="Low complexity" evidence="6">
    <location>
        <begin position="272"/>
        <end position="288"/>
    </location>
</feature>
<feature type="compositionally biased region" description="Basic and acidic residues" evidence="6">
    <location>
        <begin position="516"/>
        <end position="526"/>
    </location>
</feature>
<dbReference type="SMART" id="SM00220">
    <property type="entry name" value="S_TKc"/>
    <property type="match status" value="1"/>
</dbReference>
<evidence type="ECO:0000256" key="2">
    <source>
        <dbReference type="ARBA" id="ARBA00022741"/>
    </source>
</evidence>
<dbReference type="EMBL" id="BNJQ01000037">
    <property type="protein sequence ID" value="GHP11995.1"/>
    <property type="molecule type" value="Genomic_DNA"/>
</dbReference>
<keyword evidence="1" id="KW-0808">Transferase</keyword>
<feature type="binding site" evidence="5">
    <location>
        <position position="105"/>
    </location>
    <ligand>
        <name>ATP</name>
        <dbReference type="ChEBI" id="CHEBI:30616"/>
    </ligand>
</feature>
<feature type="region of interest" description="Disordered" evidence="6">
    <location>
        <begin position="270"/>
        <end position="326"/>
    </location>
</feature>
<dbReference type="SUPFAM" id="SSF56112">
    <property type="entry name" value="Protein kinase-like (PK-like)"/>
    <property type="match status" value="1"/>
</dbReference>
<comment type="caution">
    <text evidence="8">The sequence shown here is derived from an EMBL/GenBank/DDBJ whole genome shotgun (WGS) entry which is preliminary data.</text>
</comment>
<evidence type="ECO:0000256" key="6">
    <source>
        <dbReference type="SAM" id="MobiDB-lite"/>
    </source>
</evidence>
<keyword evidence="3" id="KW-0418">Kinase</keyword>
<proteinExistence type="predicted"/>
<dbReference type="InterPro" id="IPR011009">
    <property type="entry name" value="Kinase-like_dom_sf"/>
</dbReference>
<keyword evidence="9" id="KW-1185">Reference proteome</keyword>
<feature type="region of interest" description="Disordered" evidence="6">
    <location>
        <begin position="516"/>
        <end position="536"/>
    </location>
</feature>
<reference evidence="8" key="1">
    <citation type="submission" date="2020-10" db="EMBL/GenBank/DDBJ databases">
        <title>Unveiling of a novel bifunctional photoreceptor, Dualchrome1, isolated from a cosmopolitan green alga.</title>
        <authorList>
            <person name="Suzuki S."/>
            <person name="Kawachi M."/>
        </authorList>
    </citation>
    <scope>NUCLEOTIDE SEQUENCE</scope>
    <source>
        <strain evidence="8">NIES 2893</strain>
    </source>
</reference>
<dbReference type="AlphaFoldDB" id="A0A830HZG2"/>
<keyword evidence="2 5" id="KW-0547">Nucleotide-binding</keyword>
<keyword evidence="4 5" id="KW-0067">ATP-binding</keyword>
<feature type="compositionally biased region" description="Polar residues" evidence="6">
    <location>
        <begin position="9"/>
        <end position="19"/>
    </location>
</feature>
<dbReference type="Pfam" id="PF00069">
    <property type="entry name" value="Pkinase"/>
    <property type="match status" value="2"/>
</dbReference>
<feature type="region of interest" description="Disordered" evidence="6">
    <location>
        <begin position="1"/>
        <end position="60"/>
    </location>
</feature>
<evidence type="ECO:0000313" key="9">
    <source>
        <dbReference type="Proteomes" id="UP000660262"/>
    </source>
</evidence>
<dbReference type="PANTHER" id="PTHR24055">
    <property type="entry name" value="MITOGEN-ACTIVATED PROTEIN KINASE"/>
    <property type="match status" value="1"/>
</dbReference>
<dbReference type="InterPro" id="IPR000719">
    <property type="entry name" value="Prot_kinase_dom"/>
</dbReference>
<accession>A0A830HZG2</accession>
<feature type="compositionally biased region" description="Low complexity" evidence="6">
    <location>
        <begin position="310"/>
        <end position="320"/>
    </location>
</feature>
<dbReference type="OrthoDB" id="248923at2759"/>
<dbReference type="PROSITE" id="PS00108">
    <property type="entry name" value="PROTEIN_KINASE_ST"/>
    <property type="match status" value="1"/>
</dbReference>
<sequence>MSLMRRENVTASRPSISRWSSHHNHHNNNGEPPAADAADAPRPPQPTKRPPPKESPYEPGVWIVNGSETWKVGKRYTLIKQIGSGSFGEVCLARDTRNDDLVAMKRISDISADSYQCRKTLREVCILRRLSHHPNICRLIDCFTTPSDKGRRAVVDGKLVALSLDCYLIFEYADGGDLLSNEHLLDQKNIKNILTQVLAGLNFLHVNGVLHRDIKSANVLMVDGVAKICDFGCARSAAWKPVSFTNRSLSPSIPLNELDSQNENNDQTTPVAAAAAAAAAPEAAAENGDNGDDDDDGQPPRPQSVPPPQAAATTSSADGASSHDDLRARQQKMLRRQMTKTVATPCYRAPEVVMLHDGNYTFEVDIWGVGCIFAELLQREKTAYPVPLFNAVTTGEVHEPITGQRYARGSEQELDAIFDVIGTPPWRYAESIPSDLWRNYLSRIPGHPGTLMENYSSSGTLAFDLLNRMLALDPERRIMTEEALHHIYLADQDAPEQVTHASAAAGWARLRRDKDSAKTIERKDSDGALGTSADGTTPIDALAGAKSAAKTKGSHDVAHEWFSIENPSIALACLEQDLDNNSLTSSNLKDHVAYMQECLKRECEAHAFRSMGFFFGEKPRWWKTKGYHCGDFK</sequence>
<name>A0A830HZG2_9CHLO</name>
<evidence type="ECO:0000256" key="3">
    <source>
        <dbReference type="ARBA" id="ARBA00022777"/>
    </source>
</evidence>
<evidence type="ECO:0000256" key="5">
    <source>
        <dbReference type="PROSITE-ProRule" id="PRU10141"/>
    </source>
</evidence>
<dbReference type="Gene3D" id="1.10.510.10">
    <property type="entry name" value="Transferase(Phosphotransferase) domain 1"/>
    <property type="match status" value="2"/>
</dbReference>
<dbReference type="Proteomes" id="UP000660262">
    <property type="component" value="Unassembled WGS sequence"/>
</dbReference>
<dbReference type="InterPro" id="IPR008271">
    <property type="entry name" value="Ser/Thr_kinase_AS"/>
</dbReference>
<dbReference type="PROSITE" id="PS50011">
    <property type="entry name" value="PROTEIN_KINASE_DOM"/>
    <property type="match status" value="1"/>
</dbReference>
<dbReference type="InterPro" id="IPR050117">
    <property type="entry name" value="MAPK"/>
</dbReference>
<dbReference type="Gene3D" id="3.30.200.20">
    <property type="entry name" value="Phosphorylase Kinase, domain 1"/>
    <property type="match status" value="1"/>
</dbReference>
<evidence type="ECO:0000256" key="4">
    <source>
        <dbReference type="ARBA" id="ARBA00022840"/>
    </source>
</evidence>
<evidence type="ECO:0000256" key="1">
    <source>
        <dbReference type="ARBA" id="ARBA00022679"/>
    </source>
</evidence>
<evidence type="ECO:0000313" key="8">
    <source>
        <dbReference type="EMBL" id="GHP11995.1"/>
    </source>
</evidence>
<protein>
    <recommendedName>
        <fullName evidence="7">Protein kinase domain-containing protein</fullName>
    </recommendedName>
</protein>